<proteinExistence type="predicted"/>
<evidence type="ECO:0000313" key="2">
    <source>
        <dbReference type="EMBL" id="KAK6639296.1"/>
    </source>
</evidence>
<reference evidence="2 3" key="1">
    <citation type="submission" date="2023-10" db="EMBL/GenBank/DDBJ databases">
        <title>Genomes of two closely related lineages of the louse Polyplax serrata with different host specificities.</title>
        <authorList>
            <person name="Martinu J."/>
            <person name="Tarabai H."/>
            <person name="Stefka J."/>
            <person name="Hypsa V."/>
        </authorList>
    </citation>
    <scope>NUCLEOTIDE SEQUENCE [LARGE SCALE GENOMIC DNA]</scope>
    <source>
        <strain evidence="2">HR10_N</strain>
    </source>
</reference>
<evidence type="ECO:0000313" key="3">
    <source>
        <dbReference type="Proteomes" id="UP001372834"/>
    </source>
</evidence>
<gene>
    <name evidence="2" type="ORF">RUM43_007568</name>
</gene>
<dbReference type="PANTHER" id="PTHR20932">
    <property type="entry name" value="LYSM AND PUTATIVE PEPTIDOGLYCAN-BINDING DOMAIN-CONTAINING PROTEIN"/>
    <property type="match status" value="1"/>
</dbReference>
<dbReference type="EMBL" id="JAWJWE010000003">
    <property type="protein sequence ID" value="KAK6639296.1"/>
    <property type="molecule type" value="Genomic_DNA"/>
</dbReference>
<protein>
    <recommendedName>
        <fullName evidence="1">LysM domain-containing protein</fullName>
    </recommendedName>
</protein>
<dbReference type="AlphaFoldDB" id="A0AAN8PCV8"/>
<dbReference type="PANTHER" id="PTHR20932:SF8">
    <property type="entry name" value="LD22649P"/>
    <property type="match status" value="1"/>
</dbReference>
<dbReference type="PROSITE" id="PS51782">
    <property type="entry name" value="LYSM"/>
    <property type="match status" value="1"/>
</dbReference>
<dbReference type="SMART" id="SM00257">
    <property type="entry name" value="LysM"/>
    <property type="match status" value="1"/>
</dbReference>
<dbReference type="InterPro" id="IPR018392">
    <property type="entry name" value="LysM"/>
</dbReference>
<dbReference type="Pfam" id="PF01476">
    <property type="entry name" value="LysM"/>
    <property type="match status" value="1"/>
</dbReference>
<dbReference type="SUPFAM" id="SSF54106">
    <property type="entry name" value="LysM domain"/>
    <property type="match status" value="1"/>
</dbReference>
<comment type="caution">
    <text evidence="2">The sequence shown here is derived from an EMBL/GenBank/DDBJ whole genome shotgun (WGS) entry which is preliminary data.</text>
</comment>
<dbReference type="Proteomes" id="UP001372834">
    <property type="component" value="Unassembled WGS sequence"/>
</dbReference>
<name>A0AAN8PCV8_POLSC</name>
<dbReference type="CDD" id="cd00118">
    <property type="entry name" value="LysM"/>
    <property type="match status" value="1"/>
</dbReference>
<dbReference type="Gene3D" id="3.10.350.10">
    <property type="entry name" value="LysM domain"/>
    <property type="match status" value="1"/>
</dbReference>
<accession>A0AAN8PCV8</accession>
<evidence type="ECO:0000259" key="1">
    <source>
        <dbReference type="PROSITE" id="PS51782"/>
    </source>
</evidence>
<feature type="domain" description="LysM" evidence="1">
    <location>
        <begin position="36"/>
        <end position="80"/>
    </location>
</feature>
<dbReference type="InterPro" id="IPR036779">
    <property type="entry name" value="LysM_dom_sf"/>
</dbReference>
<organism evidence="2 3">
    <name type="scientific">Polyplax serrata</name>
    <name type="common">Common mouse louse</name>
    <dbReference type="NCBI Taxonomy" id="468196"/>
    <lineage>
        <taxon>Eukaryota</taxon>
        <taxon>Metazoa</taxon>
        <taxon>Ecdysozoa</taxon>
        <taxon>Arthropoda</taxon>
        <taxon>Hexapoda</taxon>
        <taxon>Insecta</taxon>
        <taxon>Pterygota</taxon>
        <taxon>Neoptera</taxon>
        <taxon>Paraneoptera</taxon>
        <taxon>Psocodea</taxon>
        <taxon>Troctomorpha</taxon>
        <taxon>Phthiraptera</taxon>
        <taxon>Anoplura</taxon>
        <taxon>Polyplacidae</taxon>
        <taxon>Polyplax</taxon>
    </lineage>
</organism>
<dbReference type="InterPro" id="IPR045030">
    <property type="entry name" value="LYSM1-4"/>
</dbReference>
<sequence>MADYGCGEKQSIKDSVKFLKKYGSTCNHLKKPEYLVTHVVQKNDTLQGLALKYNTTMEQIRRINRLYASDSLFLRDHLKIPVNKEVGSSFEANNSDFESTSHGINPSVSSDSLKYEEEKSISDLFGKIDTSIASTRAMVKQVQEQSSFLAQSGIAELMINNHYLKSHQPCSSAINSNSDILATPNPVVLNRGRKVKSSLQRLEKEQDELFEL</sequence>